<dbReference type="InterPro" id="IPR055227">
    <property type="entry name" value="HRQ1_WHD"/>
</dbReference>
<gene>
    <name evidence="5" type="primary">Piso0_005009</name>
    <name evidence="5" type="ORF">GNLVRS01_PISO0N05887g</name>
</gene>
<evidence type="ECO:0000313" key="5">
    <source>
        <dbReference type="EMBL" id="CCE86514.1"/>
    </source>
</evidence>
<dbReference type="GO" id="GO:0006289">
    <property type="term" value="P:nucleotide-excision repair"/>
    <property type="evidence" value="ECO:0007669"/>
    <property type="project" value="TreeGrafter"/>
</dbReference>
<dbReference type="HOGENOM" id="CLU_000809_1_0_1"/>
<evidence type="ECO:0000259" key="3">
    <source>
        <dbReference type="PROSITE" id="PS51192"/>
    </source>
</evidence>
<protein>
    <submittedName>
        <fullName evidence="5">Piso0_005009 protein</fullName>
    </submittedName>
</protein>
<evidence type="ECO:0000313" key="6">
    <source>
        <dbReference type="Proteomes" id="UP000005222"/>
    </source>
</evidence>
<keyword evidence="6" id="KW-1185">Reference proteome</keyword>
<evidence type="ECO:0000256" key="2">
    <source>
        <dbReference type="ARBA" id="ARBA00022840"/>
    </source>
</evidence>
<dbReference type="InterPro" id="IPR001650">
    <property type="entry name" value="Helicase_C-like"/>
</dbReference>
<dbReference type="Pfam" id="PF00271">
    <property type="entry name" value="Helicase_C"/>
    <property type="match status" value="1"/>
</dbReference>
<dbReference type="OrthoDB" id="18781at2759"/>
<keyword evidence="1" id="KW-0547">Nucleotide-binding</keyword>
<feature type="domain" description="Helicase ATP-binding" evidence="3">
    <location>
        <begin position="324"/>
        <end position="532"/>
    </location>
</feature>
<dbReference type="AlphaFoldDB" id="G8Y111"/>
<dbReference type="EMBL" id="FO082046">
    <property type="protein sequence ID" value="CCE86514.1"/>
    <property type="molecule type" value="Genomic_DNA"/>
</dbReference>
<dbReference type="FunCoup" id="G8Y111">
    <property type="interactions" value="170"/>
</dbReference>
<dbReference type="InterPro" id="IPR027417">
    <property type="entry name" value="P-loop_NTPase"/>
</dbReference>
<proteinExistence type="predicted"/>
<dbReference type="GO" id="GO:0036297">
    <property type="term" value="P:interstrand cross-link repair"/>
    <property type="evidence" value="ECO:0007669"/>
    <property type="project" value="TreeGrafter"/>
</dbReference>
<accession>G8Y111</accession>
<dbReference type="SMART" id="SM00490">
    <property type="entry name" value="HELICc"/>
    <property type="match status" value="1"/>
</dbReference>
<evidence type="ECO:0000259" key="4">
    <source>
        <dbReference type="PROSITE" id="PS51194"/>
    </source>
</evidence>
<name>G8Y111_PICSO</name>
<dbReference type="InterPro" id="IPR018973">
    <property type="entry name" value="MZB"/>
</dbReference>
<dbReference type="InParanoid" id="G8Y111"/>
<dbReference type="GO" id="GO:0003676">
    <property type="term" value="F:nucleic acid binding"/>
    <property type="evidence" value="ECO:0007669"/>
    <property type="project" value="InterPro"/>
</dbReference>
<reference evidence="5 6" key="1">
    <citation type="journal article" date="2012" name="G3 (Bethesda)">
        <title>Pichia sorbitophila, an interspecies yeast hybrid reveals early steps of genome resolution following polyploidization.</title>
        <authorList>
            <person name="Leh Louis V."/>
            <person name="Despons L."/>
            <person name="Friedrich A."/>
            <person name="Martin T."/>
            <person name="Durrens P."/>
            <person name="Casaregola S."/>
            <person name="Neuveglise C."/>
            <person name="Fairhead C."/>
            <person name="Marck C."/>
            <person name="Cruz J.A."/>
            <person name="Straub M.L."/>
            <person name="Kugler V."/>
            <person name="Sacerdot C."/>
            <person name="Uzunov Z."/>
            <person name="Thierry A."/>
            <person name="Weiss S."/>
            <person name="Bleykasten C."/>
            <person name="De Montigny J."/>
            <person name="Jacques N."/>
            <person name="Jung P."/>
            <person name="Lemaire M."/>
            <person name="Mallet S."/>
            <person name="Morel G."/>
            <person name="Richard G.F."/>
            <person name="Sarkar A."/>
            <person name="Savel G."/>
            <person name="Schacherer J."/>
            <person name="Seret M.L."/>
            <person name="Talla E."/>
            <person name="Samson G."/>
            <person name="Jubin C."/>
            <person name="Poulain J."/>
            <person name="Vacherie B."/>
            <person name="Barbe V."/>
            <person name="Pelletier E."/>
            <person name="Sherman D.J."/>
            <person name="Westhof E."/>
            <person name="Weissenbach J."/>
            <person name="Baret P.V."/>
            <person name="Wincker P."/>
            <person name="Gaillardin C."/>
            <person name="Dujon B."/>
            <person name="Souciet J.L."/>
        </authorList>
    </citation>
    <scope>NUCLEOTIDE SEQUENCE [LARGE SCALE GENOMIC DNA]</scope>
    <source>
        <strain evidence="6">ATCC MYA-4447 / BCRC 22081 / CBS 7064 / NBRC 10061 / NRRL Y-12695</strain>
    </source>
</reference>
<dbReference type="SMART" id="SM00487">
    <property type="entry name" value="DEXDc"/>
    <property type="match status" value="1"/>
</dbReference>
<dbReference type="SUPFAM" id="SSF52540">
    <property type="entry name" value="P-loop containing nucleoside triphosphate hydrolases"/>
    <property type="match status" value="1"/>
</dbReference>
<sequence>MCETDTSKWPSRLRELLKLFYQVNTHLTFVTSHSRSTIPTFDLLQRMCPHVTKKDLAMIKLLLPIGDVYYNYVDENQVLVSSKENVKTTGRNGYKQSEASVLDDAYAEISENVKRRKKEGTQLLIFEFRDAKVHGIGSKMKSGRGAKESGNDFFLASSDLSLQNLTRQQLTQMIKSRNEKFRQAIKSRLDLCSEEEMQNDGELLMLKLLDESEKLIPIKPDLADPLDSLRKNKDVQIKPNSTRDIDFESIMHILQRKPFYRNQIVFSDVLTVKKEGNYIPLLLDGEENIQEIHPQLSQALFDYKGISIETDLYSHQQKALSAILRRDGKKRHVIVSTPTSSGKSLIYQIPILNDILWDITSNKGPFARRNTAFFIFPTKALAQDQKRHLEDFIKYIPATSKRKIIVNTFDGDTPQSDRKSIRCFSDIIFTNPDAIHASILPNCMNDYEHNSGFKEFLRNLKYIVIDELHIYKGTFGLNVRLIMSRLMRVVSALRDIGTPDAEIPVQLISCSATIRNPVSHFRVICNLHKTEEVVHVDEDGSPSCKKEFILWNPPPLMNKKGQIQTQLTSSSSLSKPMPISKIIPRENIISECAKMIIQLLGHSSSVRLIAFCPIRKVCELVMKEIRSLASEESYRGPHFSHSEVMSYRGGYAPSDRRLIEQKMFSGELRAIVATNALELGIDLANLDVIITCGFPMSKMNLHQQFGRAGRNPDSSGTAAILICGTTPIDQYYLKNPKDLLDKSNYEDLCVDGLLRPGSYEFFLKGHLQCAAFELPFLLERDQHWFATDTSPSASELVARLCHEVLFKDANGYYRTGPDYLPWPPDCVSIRKTEEVTYAVVDITNNRNIVIEEIEESRTSFTLYEGAIFLHQGLSYLVKEFNTDYRFAKVERVKVDWTTSQRDFTDVDPIRIEYIKQLVHPTSGKPSDIPVFYGTIETTIIVFGYFKVNRRNEIIEAVEVKNPPVIIKSKGFWIDIPSNIISLIKEKSLSMAGGIHSAQHAIMNMLPLFVGYGATSDPNAKFTSSFGETELMSECKAPEKEFAHRQTKRVRPARIIFHDSKGGLQGTGVAQKTFDLIDSIMEATYHRISKCDCDWGCPNCIASTFCKEMSLVMSKPASLIIIGGLLGYDLNELKKTICDGPEPNMPRISIETIRDSNDRVKIADDVKILKPRSNKT</sequence>
<dbReference type="PROSITE" id="PS51194">
    <property type="entry name" value="HELICASE_CTER"/>
    <property type="match status" value="1"/>
</dbReference>
<dbReference type="Proteomes" id="UP000005222">
    <property type="component" value="Chromosome N"/>
</dbReference>
<dbReference type="PANTHER" id="PTHR47957">
    <property type="entry name" value="ATP-DEPENDENT HELICASE HRQ1"/>
    <property type="match status" value="1"/>
</dbReference>
<dbReference type="Gene3D" id="3.40.50.300">
    <property type="entry name" value="P-loop containing nucleotide triphosphate hydrolases"/>
    <property type="match status" value="2"/>
</dbReference>
<feature type="domain" description="Helicase C-terminal" evidence="4">
    <location>
        <begin position="598"/>
        <end position="757"/>
    </location>
</feature>
<dbReference type="PROSITE" id="PS51192">
    <property type="entry name" value="HELICASE_ATP_BIND_1"/>
    <property type="match status" value="1"/>
</dbReference>
<dbReference type="InterPro" id="IPR014001">
    <property type="entry name" value="Helicase_ATP-bd"/>
</dbReference>
<dbReference type="Pfam" id="PF00270">
    <property type="entry name" value="DEAD"/>
    <property type="match status" value="1"/>
</dbReference>
<evidence type="ECO:0000256" key="1">
    <source>
        <dbReference type="ARBA" id="ARBA00022741"/>
    </source>
</evidence>
<dbReference type="CDD" id="cd17923">
    <property type="entry name" value="DEXHc_Hrq1-like"/>
    <property type="match status" value="1"/>
</dbReference>
<dbReference type="GO" id="GO:0005524">
    <property type="term" value="F:ATP binding"/>
    <property type="evidence" value="ECO:0007669"/>
    <property type="project" value="UniProtKB-KW"/>
</dbReference>
<dbReference type="GO" id="GO:0043138">
    <property type="term" value="F:3'-5' DNA helicase activity"/>
    <property type="evidence" value="ECO:0007669"/>
    <property type="project" value="TreeGrafter"/>
</dbReference>
<dbReference type="CDD" id="cd18797">
    <property type="entry name" value="SF2_C_Hrq"/>
    <property type="match status" value="1"/>
</dbReference>
<dbReference type="InterPro" id="IPR011545">
    <property type="entry name" value="DEAD/DEAH_box_helicase_dom"/>
</dbReference>
<dbReference type="Pfam" id="PF22982">
    <property type="entry name" value="WHD_HRQ1"/>
    <property type="match status" value="1"/>
</dbReference>
<dbReference type="Pfam" id="PF09369">
    <property type="entry name" value="MZB"/>
    <property type="match status" value="1"/>
</dbReference>
<dbReference type="GO" id="GO:0005634">
    <property type="term" value="C:nucleus"/>
    <property type="evidence" value="ECO:0007669"/>
    <property type="project" value="TreeGrafter"/>
</dbReference>
<organism evidence="5 6">
    <name type="scientific">Pichia sorbitophila (strain ATCC MYA-4447 / BCRC 22081 / CBS 7064 / NBRC 10061 / NRRL Y-12695)</name>
    <name type="common">Hybrid yeast</name>
    <dbReference type="NCBI Taxonomy" id="559304"/>
    <lineage>
        <taxon>Eukaryota</taxon>
        <taxon>Fungi</taxon>
        <taxon>Dikarya</taxon>
        <taxon>Ascomycota</taxon>
        <taxon>Saccharomycotina</taxon>
        <taxon>Pichiomycetes</taxon>
        <taxon>Debaryomycetaceae</taxon>
        <taxon>Millerozyma</taxon>
    </lineage>
</organism>
<dbReference type="PANTHER" id="PTHR47957:SF3">
    <property type="entry name" value="ATP-DEPENDENT HELICASE HRQ1"/>
    <property type="match status" value="1"/>
</dbReference>
<dbReference type="eggNOG" id="KOG4150">
    <property type="taxonomic scope" value="Eukaryota"/>
</dbReference>
<keyword evidence="2" id="KW-0067">ATP-binding</keyword>